<protein>
    <recommendedName>
        <fullName evidence="3">DUF559 domain-containing protein</fullName>
    </recommendedName>
</protein>
<evidence type="ECO:0000313" key="2">
    <source>
        <dbReference type="Proteomes" id="UP000176662"/>
    </source>
</evidence>
<organism evidence="1 2">
    <name type="scientific">Candidatus Nealsonbacteria bacterium RBG_13_38_11</name>
    <dbReference type="NCBI Taxonomy" id="1801662"/>
    <lineage>
        <taxon>Bacteria</taxon>
        <taxon>Candidatus Nealsoniibacteriota</taxon>
    </lineage>
</organism>
<dbReference type="AlphaFoldDB" id="A0A1G2DZY1"/>
<accession>A0A1G2DZY1</accession>
<dbReference type="Pfam" id="PF18780">
    <property type="entry name" value="HNH_repeat"/>
    <property type="match status" value="1"/>
</dbReference>
<gene>
    <name evidence="1" type="ORF">A2Z68_00040</name>
</gene>
<dbReference type="Proteomes" id="UP000176662">
    <property type="component" value="Unassembled WGS sequence"/>
</dbReference>
<sequence length="185" mass="21921">MKCRGRVKPKHARQKLINIIRQKVKELQRIPARREMKESKTCQKNFGSWNNAIIAAGFHPNRSHSQRMYKRTNTKALDGHLCDSVSEALIDNWLTKNKISHERDVSYPETNHKADWSIFVERKKIFIEYFGLANDSPRYDRTMKEKKGLCRKNKISLIAILPQDLYPKEFFEKNLKNKFKKFLVV</sequence>
<name>A0A1G2DZY1_9BACT</name>
<comment type="caution">
    <text evidence="1">The sequence shown here is derived from an EMBL/GenBank/DDBJ whole genome shotgun (WGS) entry which is preliminary data.</text>
</comment>
<evidence type="ECO:0008006" key="3">
    <source>
        <dbReference type="Google" id="ProtNLM"/>
    </source>
</evidence>
<evidence type="ECO:0000313" key="1">
    <source>
        <dbReference type="EMBL" id="OGZ19144.1"/>
    </source>
</evidence>
<proteinExistence type="predicted"/>
<dbReference type="EMBL" id="MHLX01000013">
    <property type="protein sequence ID" value="OGZ19144.1"/>
    <property type="molecule type" value="Genomic_DNA"/>
</dbReference>
<reference evidence="1 2" key="1">
    <citation type="journal article" date="2016" name="Nat. Commun.">
        <title>Thousands of microbial genomes shed light on interconnected biogeochemical processes in an aquifer system.</title>
        <authorList>
            <person name="Anantharaman K."/>
            <person name="Brown C.T."/>
            <person name="Hug L.A."/>
            <person name="Sharon I."/>
            <person name="Castelle C.J."/>
            <person name="Probst A.J."/>
            <person name="Thomas B.C."/>
            <person name="Singh A."/>
            <person name="Wilkins M.J."/>
            <person name="Karaoz U."/>
            <person name="Brodie E.L."/>
            <person name="Williams K.H."/>
            <person name="Hubbard S.S."/>
            <person name="Banfield J.F."/>
        </authorList>
    </citation>
    <scope>NUCLEOTIDE SEQUENCE [LARGE SCALE GENOMIC DNA]</scope>
</reference>
<dbReference type="InterPro" id="IPR041025">
    <property type="entry name" value="HNH_repeat"/>
</dbReference>